<gene>
    <name evidence="1" type="primary">moaD</name>
    <name evidence="1" type="ORF">L2716_03695</name>
</gene>
<accession>A0ABS9GYY7</accession>
<dbReference type="InterPro" id="IPR003749">
    <property type="entry name" value="ThiS/MoaD-like"/>
</dbReference>
<proteinExistence type="predicted"/>
<dbReference type="EMBL" id="JAKIJS010000001">
    <property type="protein sequence ID" value="MCF6136820.1"/>
    <property type="molecule type" value="Genomic_DNA"/>
</dbReference>
<dbReference type="Gene3D" id="3.10.20.30">
    <property type="match status" value="1"/>
</dbReference>
<dbReference type="InterPro" id="IPR016155">
    <property type="entry name" value="Mopterin_synth/thiamin_S_b"/>
</dbReference>
<comment type="caution">
    <text evidence="1">The sequence shown here is derived from an EMBL/GenBank/DDBJ whole genome shotgun (WGS) entry which is preliminary data.</text>
</comment>
<keyword evidence="2" id="KW-1185">Reference proteome</keyword>
<sequence>MINIMLFAGLQEKAGKNQLSIDKDEMTVNEIVAYIKGSEVNLNLTNVMVAVNEEFVSNPEQVVKSGDAVALLPPVSGG</sequence>
<evidence type="ECO:0000313" key="2">
    <source>
        <dbReference type="Proteomes" id="UP001649381"/>
    </source>
</evidence>
<organism evidence="1 2">
    <name type="scientific">Pseudalkalibacillus berkeleyi</name>
    <dbReference type="NCBI Taxonomy" id="1069813"/>
    <lineage>
        <taxon>Bacteria</taxon>
        <taxon>Bacillati</taxon>
        <taxon>Bacillota</taxon>
        <taxon>Bacilli</taxon>
        <taxon>Bacillales</taxon>
        <taxon>Fictibacillaceae</taxon>
        <taxon>Pseudalkalibacillus</taxon>
    </lineage>
</organism>
<protein>
    <submittedName>
        <fullName evidence="1">Molybdopterin converting factor subunit 1</fullName>
    </submittedName>
</protein>
<dbReference type="RefSeq" id="WP_236331897.1">
    <property type="nucleotide sequence ID" value="NZ_JAKIJS010000001.1"/>
</dbReference>
<dbReference type="CDD" id="cd00754">
    <property type="entry name" value="Ubl_MoaD"/>
    <property type="match status" value="1"/>
</dbReference>
<evidence type="ECO:0000313" key="1">
    <source>
        <dbReference type="EMBL" id="MCF6136820.1"/>
    </source>
</evidence>
<dbReference type="SUPFAM" id="SSF54285">
    <property type="entry name" value="MoaD/ThiS"/>
    <property type="match status" value="1"/>
</dbReference>
<dbReference type="InterPro" id="IPR012675">
    <property type="entry name" value="Beta-grasp_dom_sf"/>
</dbReference>
<dbReference type="NCBIfam" id="TIGR01682">
    <property type="entry name" value="moaD"/>
    <property type="match status" value="1"/>
</dbReference>
<reference evidence="1 2" key="1">
    <citation type="submission" date="2022-01" db="EMBL/GenBank/DDBJ databases">
        <title>Alkalihalobacillus sp. EGI L200015, a novel bacterium isolated from a salt lake sediment.</title>
        <authorList>
            <person name="Gao L."/>
            <person name="Fang B.-Z."/>
            <person name="Li W.-J."/>
        </authorList>
    </citation>
    <scope>NUCLEOTIDE SEQUENCE [LARGE SCALE GENOMIC DNA]</scope>
    <source>
        <strain evidence="1 2">KCTC 12718</strain>
    </source>
</reference>
<dbReference type="Proteomes" id="UP001649381">
    <property type="component" value="Unassembled WGS sequence"/>
</dbReference>
<name>A0ABS9GYY7_9BACL</name>
<dbReference type="Pfam" id="PF02597">
    <property type="entry name" value="ThiS"/>
    <property type="match status" value="1"/>
</dbReference>